<accession>A0A1H0MYF1</accession>
<dbReference type="InterPro" id="IPR050109">
    <property type="entry name" value="HTH-type_TetR-like_transc_reg"/>
</dbReference>
<dbReference type="Proteomes" id="UP000199341">
    <property type="component" value="Unassembled WGS sequence"/>
</dbReference>
<dbReference type="PANTHER" id="PTHR30055:SF238">
    <property type="entry name" value="MYCOFACTOCIN BIOSYNTHESIS TRANSCRIPTIONAL REGULATOR MFTR-RELATED"/>
    <property type="match status" value="1"/>
</dbReference>
<reference evidence="6 7" key="1">
    <citation type="submission" date="2016-10" db="EMBL/GenBank/DDBJ databases">
        <authorList>
            <person name="de Groot N.N."/>
        </authorList>
    </citation>
    <scope>NUCLEOTIDE SEQUENCE [LARGE SCALE GENOMIC DNA]</scope>
    <source>
        <strain evidence="6 7">CGMCC 4.2022</strain>
    </source>
</reference>
<evidence type="ECO:0000256" key="3">
    <source>
        <dbReference type="ARBA" id="ARBA00023163"/>
    </source>
</evidence>
<gene>
    <name evidence="6" type="ORF">SAMN05216259_113146</name>
</gene>
<dbReference type="SUPFAM" id="SSF46689">
    <property type="entry name" value="Homeodomain-like"/>
    <property type="match status" value="1"/>
</dbReference>
<evidence type="ECO:0000313" key="6">
    <source>
        <dbReference type="EMBL" id="SDO85444.1"/>
    </source>
</evidence>
<evidence type="ECO:0000256" key="1">
    <source>
        <dbReference type="ARBA" id="ARBA00023015"/>
    </source>
</evidence>
<evidence type="ECO:0000313" key="7">
    <source>
        <dbReference type="Proteomes" id="UP000199341"/>
    </source>
</evidence>
<dbReference type="PROSITE" id="PS50977">
    <property type="entry name" value="HTH_TETR_2"/>
    <property type="match status" value="1"/>
</dbReference>
<evidence type="ECO:0000259" key="5">
    <source>
        <dbReference type="PROSITE" id="PS50977"/>
    </source>
</evidence>
<dbReference type="EMBL" id="FNIE01000013">
    <property type="protein sequence ID" value="SDO85444.1"/>
    <property type="molecule type" value="Genomic_DNA"/>
</dbReference>
<organism evidence="6 7">
    <name type="scientific">Actinacidiphila guanduensis</name>
    <dbReference type="NCBI Taxonomy" id="310781"/>
    <lineage>
        <taxon>Bacteria</taxon>
        <taxon>Bacillati</taxon>
        <taxon>Actinomycetota</taxon>
        <taxon>Actinomycetes</taxon>
        <taxon>Kitasatosporales</taxon>
        <taxon>Streptomycetaceae</taxon>
        <taxon>Actinacidiphila</taxon>
    </lineage>
</organism>
<sequence>MSVTVVSLALMTAVTDIAYHRVMGRWEPNARERLFLAALELYAERGFEQTTVAEIARRAGLTERTFFRHFPDKREVLFTGSDGMVGQLAEVIARAPQESLPLGAVAEALGAVARPMQERREGVLARQKVVAAHAELRERELVKRSKLVAGTVEALEARGVGPRAARLSAEVALGVFHVAFERWVGADGETRELPDMIAETFAELREVAVGGGVPAG</sequence>
<keyword evidence="3" id="KW-0804">Transcription</keyword>
<feature type="domain" description="HTH tetR-type" evidence="5">
    <location>
        <begin position="28"/>
        <end position="88"/>
    </location>
</feature>
<dbReference type="AlphaFoldDB" id="A0A1H0MYF1"/>
<keyword evidence="2 4" id="KW-0238">DNA-binding</keyword>
<dbReference type="GO" id="GO:0003700">
    <property type="term" value="F:DNA-binding transcription factor activity"/>
    <property type="evidence" value="ECO:0007669"/>
    <property type="project" value="TreeGrafter"/>
</dbReference>
<keyword evidence="1" id="KW-0805">Transcription regulation</keyword>
<dbReference type="InterPro" id="IPR009057">
    <property type="entry name" value="Homeodomain-like_sf"/>
</dbReference>
<name>A0A1H0MYF1_9ACTN</name>
<dbReference type="STRING" id="310781.SAMN05216259_113146"/>
<dbReference type="Pfam" id="PF00440">
    <property type="entry name" value="TetR_N"/>
    <property type="match status" value="1"/>
</dbReference>
<dbReference type="InterPro" id="IPR001647">
    <property type="entry name" value="HTH_TetR"/>
</dbReference>
<proteinExistence type="predicted"/>
<dbReference type="PROSITE" id="PS01081">
    <property type="entry name" value="HTH_TETR_1"/>
    <property type="match status" value="1"/>
</dbReference>
<dbReference type="PANTHER" id="PTHR30055">
    <property type="entry name" value="HTH-TYPE TRANSCRIPTIONAL REGULATOR RUTR"/>
    <property type="match status" value="1"/>
</dbReference>
<protein>
    <submittedName>
        <fullName evidence="6">Transcriptional regulator, TetR family</fullName>
    </submittedName>
</protein>
<evidence type="ECO:0000256" key="4">
    <source>
        <dbReference type="PROSITE-ProRule" id="PRU00335"/>
    </source>
</evidence>
<feature type="DNA-binding region" description="H-T-H motif" evidence="4">
    <location>
        <begin position="51"/>
        <end position="70"/>
    </location>
</feature>
<dbReference type="InterPro" id="IPR023772">
    <property type="entry name" value="DNA-bd_HTH_TetR-type_CS"/>
</dbReference>
<dbReference type="PRINTS" id="PR00455">
    <property type="entry name" value="HTHTETR"/>
</dbReference>
<dbReference type="GO" id="GO:0000976">
    <property type="term" value="F:transcription cis-regulatory region binding"/>
    <property type="evidence" value="ECO:0007669"/>
    <property type="project" value="TreeGrafter"/>
</dbReference>
<dbReference type="Gene3D" id="1.10.357.10">
    <property type="entry name" value="Tetracycline Repressor, domain 2"/>
    <property type="match status" value="1"/>
</dbReference>
<keyword evidence="7" id="KW-1185">Reference proteome</keyword>
<evidence type="ECO:0000256" key="2">
    <source>
        <dbReference type="ARBA" id="ARBA00023125"/>
    </source>
</evidence>